<evidence type="ECO:0000313" key="3">
    <source>
        <dbReference type="Proteomes" id="UP000280819"/>
    </source>
</evidence>
<protein>
    <submittedName>
        <fullName evidence="2">Uncharacterized protein</fullName>
    </submittedName>
</protein>
<dbReference type="AlphaFoldDB" id="A0A3P1T787"/>
<feature type="transmembrane region" description="Helical" evidence="1">
    <location>
        <begin position="84"/>
        <end position="107"/>
    </location>
</feature>
<gene>
    <name evidence="2" type="ORF">EII34_06430</name>
</gene>
<comment type="caution">
    <text evidence="2">The sequence shown here is derived from an EMBL/GenBank/DDBJ whole genome shotgun (WGS) entry which is preliminary data.</text>
</comment>
<sequence>MNDETPVNDGPDKCDKCGFYLLSFDEHCGECEAPVPRRGCGRLHDRLPGQNQFRWVLDSRGAGVDSACATAAFLSLLPWQLPLVGLWGLLALFEALAAFCTGCVGLWNVKASGRGGKVLAVLALIISGSFLVLFLFVLSQTGTPSRSR</sequence>
<organism evidence="2 3">
    <name type="scientific">Arachnia propionica</name>
    <dbReference type="NCBI Taxonomy" id="1750"/>
    <lineage>
        <taxon>Bacteria</taxon>
        <taxon>Bacillati</taxon>
        <taxon>Actinomycetota</taxon>
        <taxon>Actinomycetes</taxon>
        <taxon>Propionibacteriales</taxon>
        <taxon>Propionibacteriaceae</taxon>
        <taxon>Arachnia</taxon>
    </lineage>
</organism>
<dbReference type="RefSeq" id="WP_124844112.1">
    <property type="nucleotide sequence ID" value="NZ_JAUNKP010000018.1"/>
</dbReference>
<keyword evidence="1" id="KW-0812">Transmembrane</keyword>
<accession>A0A3P1T787</accession>
<proteinExistence type="predicted"/>
<feature type="transmembrane region" description="Helical" evidence="1">
    <location>
        <begin position="119"/>
        <end position="138"/>
    </location>
</feature>
<evidence type="ECO:0000313" key="2">
    <source>
        <dbReference type="EMBL" id="RRD05367.1"/>
    </source>
</evidence>
<dbReference type="EMBL" id="RQZG01000006">
    <property type="protein sequence ID" value="RRD05367.1"/>
    <property type="molecule type" value="Genomic_DNA"/>
</dbReference>
<evidence type="ECO:0000256" key="1">
    <source>
        <dbReference type="SAM" id="Phobius"/>
    </source>
</evidence>
<reference evidence="2 3" key="1">
    <citation type="submission" date="2018-11" db="EMBL/GenBank/DDBJ databases">
        <title>Genomes From Bacteria Associated with the Canine Oral Cavity: a Test Case for Automated Genome-Based Taxonomic Assignment.</title>
        <authorList>
            <person name="Coil D.A."/>
            <person name="Jospin G."/>
            <person name="Darling A.E."/>
            <person name="Wallis C."/>
            <person name="Davis I.J."/>
            <person name="Harris S."/>
            <person name="Eisen J.A."/>
            <person name="Holcombe L.J."/>
            <person name="O'Flynn C."/>
        </authorList>
    </citation>
    <scope>NUCLEOTIDE SEQUENCE [LARGE SCALE GENOMIC DNA]</scope>
    <source>
        <strain evidence="2 3">OH887_COT-365</strain>
    </source>
</reference>
<keyword evidence="1" id="KW-0472">Membrane</keyword>
<name>A0A3P1T787_9ACTN</name>
<dbReference type="Proteomes" id="UP000280819">
    <property type="component" value="Unassembled WGS sequence"/>
</dbReference>
<keyword evidence="1" id="KW-1133">Transmembrane helix</keyword>